<gene>
    <name evidence="1" type="ORF">MUCCIDRAFT_116184</name>
</gene>
<protein>
    <submittedName>
        <fullName evidence="1">Uncharacterized protein</fullName>
    </submittedName>
</protein>
<sequence>MASTHETRNRDNEKFKLGQFDAFEEAYMRAIDILFLQVITKNVWKIVILHWGYMVKRSGNGSTTIVVIQWRDQIIK</sequence>
<dbReference type="AlphaFoldDB" id="A0A168GHP7"/>
<dbReference type="EMBL" id="AMYB01000013">
    <property type="protein sequence ID" value="OAC97697.1"/>
    <property type="molecule type" value="Genomic_DNA"/>
</dbReference>
<organism evidence="1 2">
    <name type="scientific">Mucor lusitanicus CBS 277.49</name>
    <dbReference type="NCBI Taxonomy" id="747725"/>
    <lineage>
        <taxon>Eukaryota</taxon>
        <taxon>Fungi</taxon>
        <taxon>Fungi incertae sedis</taxon>
        <taxon>Mucoromycota</taxon>
        <taxon>Mucoromycotina</taxon>
        <taxon>Mucoromycetes</taxon>
        <taxon>Mucorales</taxon>
        <taxon>Mucorineae</taxon>
        <taxon>Mucoraceae</taxon>
        <taxon>Mucor</taxon>
    </lineage>
</organism>
<name>A0A168GHP7_MUCCL</name>
<dbReference type="Proteomes" id="UP000077051">
    <property type="component" value="Unassembled WGS sequence"/>
</dbReference>
<evidence type="ECO:0000313" key="1">
    <source>
        <dbReference type="EMBL" id="OAC97697.1"/>
    </source>
</evidence>
<evidence type="ECO:0000313" key="2">
    <source>
        <dbReference type="Proteomes" id="UP000077051"/>
    </source>
</evidence>
<proteinExistence type="predicted"/>
<dbReference type="VEuPathDB" id="FungiDB:MUCCIDRAFT_116184"/>
<comment type="caution">
    <text evidence="1">The sequence shown here is derived from an EMBL/GenBank/DDBJ whole genome shotgun (WGS) entry which is preliminary data.</text>
</comment>
<reference evidence="1 2" key="1">
    <citation type="submission" date="2015-06" db="EMBL/GenBank/DDBJ databases">
        <title>Expansion of signal transduction pathways in fungi by whole-genome duplication.</title>
        <authorList>
            <consortium name="DOE Joint Genome Institute"/>
            <person name="Corrochano L.M."/>
            <person name="Kuo A."/>
            <person name="Marcet-Houben M."/>
            <person name="Polaino S."/>
            <person name="Salamov A."/>
            <person name="Villalobos J.M."/>
            <person name="Alvarez M.I."/>
            <person name="Avalos J."/>
            <person name="Benito E.P."/>
            <person name="Benoit I."/>
            <person name="Burger G."/>
            <person name="Camino L.P."/>
            <person name="Canovas D."/>
            <person name="Cerda-Olmedo E."/>
            <person name="Cheng J.-F."/>
            <person name="Dominguez A."/>
            <person name="Elias M."/>
            <person name="Eslava A.P."/>
            <person name="Glaser F."/>
            <person name="Grimwood J."/>
            <person name="Gutierrez G."/>
            <person name="Heitman J."/>
            <person name="Henrissat B."/>
            <person name="Iturriaga E.A."/>
            <person name="Lang B.F."/>
            <person name="Lavin J.L."/>
            <person name="Lee S."/>
            <person name="Li W."/>
            <person name="Lindquist E."/>
            <person name="Lopez-Garcia S."/>
            <person name="Luque E.M."/>
            <person name="Marcos A.T."/>
            <person name="Martin J."/>
            <person name="Mccluskey K."/>
            <person name="Medina H.R."/>
            <person name="Miralles-Duran A."/>
            <person name="Miyazaki A."/>
            <person name="Munoz-Torres E."/>
            <person name="Oguiza J.A."/>
            <person name="Ohm R."/>
            <person name="Olmedo M."/>
            <person name="Orejas M."/>
            <person name="Ortiz-Castellanos L."/>
            <person name="Pisabarro A.G."/>
            <person name="Rodriguez-Romero J."/>
            <person name="Ruiz-Herrera J."/>
            <person name="Ruiz-Vazquez R."/>
            <person name="Sanz C."/>
            <person name="Schackwitz W."/>
            <person name="Schmutz J."/>
            <person name="Shahriari M."/>
            <person name="Shelest E."/>
            <person name="Silva-Franco F."/>
            <person name="Soanes D."/>
            <person name="Syed K."/>
            <person name="Tagua V.G."/>
            <person name="Talbot N.J."/>
            <person name="Thon M."/>
            <person name="De Vries R.P."/>
            <person name="Wiebenga A."/>
            <person name="Yadav J.S."/>
            <person name="Braun E.L."/>
            <person name="Baker S."/>
            <person name="Garre V."/>
            <person name="Horwitz B."/>
            <person name="Torres-Martinez S."/>
            <person name="Idnurm A."/>
            <person name="Herrera-Estrella A."/>
            <person name="Gabaldon T."/>
            <person name="Grigoriev I.V."/>
        </authorList>
    </citation>
    <scope>NUCLEOTIDE SEQUENCE [LARGE SCALE GENOMIC DNA]</scope>
    <source>
        <strain evidence="1 2">CBS 277.49</strain>
    </source>
</reference>
<accession>A0A168GHP7</accession>
<keyword evidence="2" id="KW-1185">Reference proteome</keyword>